<dbReference type="RefSeq" id="WP_111733410.1">
    <property type="nucleotide sequence ID" value="NZ_CP037900.1"/>
</dbReference>
<keyword evidence="1" id="KW-0472">Membrane</keyword>
<dbReference type="Proteomes" id="UP000253772">
    <property type="component" value="Chromosome c1"/>
</dbReference>
<reference evidence="2 3" key="1">
    <citation type="submission" date="2019-03" db="EMBL/GenBank/DDBJ databases">
        <title>Comparative insights into the high quality Complete genome sequence of highly metal resistant Cupriavidus metallidurans strain BS1 isolated from a gold-copper mine.</title>
        <authorList>
            <person name="Mazhar H.S."/>
            <person name="Rensing C."/>
        </authorList>
    </citation>
    <scope>NUCLEOTIDE SEQUENCE [LARGE SCALE GENOMIC DNA]</scope>
    <source>
        <strain evidence="2 3">BS1</strain>
    </source>
</reference>
<dbReference type="OrthoDB" id="9182726at2"/>
<dbReference type="Pfam" id="PF05449">
    <property type="entry name" value="Phage_holin_3_7"/>
    <property type="match status" value="1"/>
</dbReference>
<dbReference type="AlphaFoldDB" id="A0A482IR50"/>
<feature type="transmembrane region" description="Helical" evidence="1">
    <location>
        <begin position="60"/>
        <end position="79"/>
    </location>
</feature>
<evidence type="ECO:0000256" key="1">
    <source>
        <dbReference type="SAM" id="Phobius"/>
    </source>
</evidence>
<keyword evidence="1" id="KW-1133">Transmembrane helix</keyword>
<dbReference type="InterPro" id="IPR008473">
    <property type="entry name" value="Phage_holin_3_7"/>
</dbReference>
<evidence type="ECO:0000313" key="2">
    <source>
        <dbReference type="EMBL" id="QBP10103.1"/>
    </source>
</evidence>
<organism evidence="2 3">
    <name type="scientific">Cupriavidus metallidurans</name>
    <dbReference type="NCBI Taxonomy" id="119219"/>
    <lineage>
        <taxon>Bacteria</taxon>
        <taxon>Pseudomonadati</taxon>
        <taxon>Pseudomonadota</taxon>
        <taxon>Betaproteobacteria</taxon>
        <taxon>Burkholderiales</taxon>
        <taxon>Burkholderiaceae</taxon>
        <taxon>Cupriavidus</taxon>
    </lineage>
</organism>
<evidence type="ECO:0000313" key="3">
    <source>
        <dbReference type="Proteomes" id="UP000253772"/>
    </source>
</evidence>
<gene>
    <name evidence="2" type="ORF">DDF84_010210</name>
</gene>
<proteinExistence type="predicted"/>
<sequence>MNANTLFTLQAGLCALIVIRLLLFRRAGGAHRPWAARLAYLLIVMSGTVVIGVLFGCYEWALAAQCAITAVLCVALYAVRGNVVELFRITGLHSDDDREPFLLRWLRRSRHDHTSTR</sequence>
<protein>
    <submittedName>
        <fullName evidence="2">Phage holin family protein</fullName>
    </submittedName>
</protein>
<dbReference type="EMBL" id="CP037900">
    <property type="protein sequence ID" value="QBP10103.1"/>
    <property type="molecule type" value="Genomic_DNA"/>
</dbReference>
<feature type="transmembrane region" description="Helical" evidence="1">
    <location>
        <begin position="6"/>
        <end position="23"/>
    </location>
</feature>
<name>A0A482IR50_9BURK</name>
<feature type="transmembrane region" description="Helical" evidence="1">
    <location>
        <begin position="35"/>
        <end position="54"/>
    </location>
</feature>
<keyword evidence="1" id="KW-0812">Transmembrane</keyword>
<accession>A0A482IR50</accession>